<dbReference type="PANTHER" id="PTHR12992:SF11">
    <property type="entry name" value="MITOCHONDRIAL COENZYME A DIPHOSPHATASE NUDT8"/>
    <property type="match status" value="1"/>
</dbReference>
<evidence type="ECO:0000256" key="2">
    <source>
        <dbReference type="ARBA" id="ARBA00001946"/>
    </source>
</evidence>
<evidence type="ECO:0000256" key="1">
    <source>
        <dbReference type="ARBA" id="ARBA00001936"/>
    </source>
</evidence>
<dbReference type="PROSITE" id="PS00893">
    <property type="entry name" value="NUDIX_BOX"/>
    <property type="match status" value="1"/>
</dbReference>
<sequence length="211" mass="23902">MEYPFIQAIQQLLKGDLPGEKAHRKMLPPGRKLSANFEEMAEVKYSSVLLLLFPHDGRIYTCLTRRNANMKTHPGQISFPGGRIEEGESPELTAMREAQEEVGISPLDVQLLGMLSQLYIPVSGYTIFPYVGWVDHKPEFVLNQAEAEKLILFPVQDFLQEERIGQVELDTIRGRLTVPYYPYAGEIIWGATAMILAEFFEVLKEGSLTLQ</sequence>
<dbReference type="InterPro" id="IPR045121">
    <property type="entry name" value="CoAse"/>
</dbReference>
<dbReference type="InterPro" id="IPR015797">
    <property type="entry name" value="NUDIX_hydrolase-like_dom_sf"/>
</dbReference>
<dbReference type="Pfam" id="PF00293">
    <property type="entry name" value="NUDIX"/>
    <property type="match status" value="1"/>
</dbReference>
<dbReference type="STRING" id="1409788.NC99_03550"/>
<evidence type="ECO:0000313" key="10">
    <source>
        <dbReference type="Proteomes" id="UP000036958"/>
    </source>
</evidence>
<evidence type="ECO:0000256" key="4">
    <source>
        <dbReference type="ARBA" id="ARBA00022801"/>
    </source>
</evidence>
<evidence type="ECO:0000313" key="9">
    <source>
        <dbReference type="EMBL" id="KOH46831.1"/>
    </source>
</evidence>
<evidence type="ECO:0000259" key="8">
    <source>
        <dbReference type="PROSITE" id="PS51462"/>
    </source>
</evidence>
<dbReference type="InterPro" id="IPR020476">
    <property type="entry name" value="Nudix_hydrolase"/>
</dbReference>
<organism evidence="9 10">
    <name type="scientific">Sunxiuqinia dokdonensis</name>
    <dbReference type="NCBI Taxonomy" id="1409788"/>
    <lineage>
        <taxon>Bacteria</taxon>
        <taxon>Pseudomonadati</taxon>
        <taxon>Bacteroidota</taxon>
        <taxon>Bacteroidia</taxon>
        <taxon>Marinilabiliales</taxon>
        <taxon>Prolixibacteraceae</taxon>
        <taxon>Sunxiuqinia</taxon>
    </lineage>
</organism>
<dbReference type="Proteomes" id="UP000036958">
    <property type="component" value="Unassembled WGS sequence"/>
</dbReference>
<dbReference type="AlphaFoldDB" id="A0A0L8VEE6"/>
<keyword evidence="5" id="KW-0460">Magnesium</keyword>
<dbReference type="PANTHER" id="PTHR12992">
    <property type="entry name" value="NUDIX HYDROLASE"/>
    <property type="match status" value="1"/>
</dbReference>
<dbReference type="CDD" id="cd03426">
    <property type="entry name" value="NUDIX_CoAse_Nudt7"/>
    <property type="match status" value="1"/>
</dbReference>
<evidence type="ECO:0000256" key="3">
    <source>
        <dbReference type="ARBA" id="ARBA00022723"/>
    </source>
</evidence>
<gene>
    <name evidence="9" type="ORF">NC99_03550</name>
</gene>
<accession>A0A0L8VEE6</accession>
<name>A0A0L8VEE6_9BACT</name>
<dbReference type="SUPFAM" id="SSF55811">
    <property type="entry name" value="Nudix"/>
    <property type="match status" value="1"/>
</dbReference>
<comment type="caution">
    <text evidence="9">The sequence shown here is derived from an EMBL/GenBank/DDBJ whole genome shotgun (WGS) entry which is preliminary data.</text>
</comment>
<keyword evidence="4 7" id="KW-0378">Hydrolase</keyword>
<evidence type="ECO:0000256" key="6">
    <source>
        <dbReference type="ARBA" id="ARBA00023211"/>
    </source>
</evidence>
<keyword evidence="6" id="KW-0464">Manganese</keyword>
<dbReference type="OrthoDB" id="9802805at2"/>
<evidence type="ECO:0000256" key="7">
    <source>
        <dbReference type="RuleBase" id="RU003476"/>
    </source>
</evidence>
<dbReference type="GO" id="GO:0046872">
    <property type="term" value="F:metal ion binding"/>
    <property type="evidence" value="ECO:0007669"/>
    <property type="project" value="UniProtKB-KW"/>
</dbReference>
<evidence type="ECO:0000256" key="5">
    <source>
        <dbReference type="ARBA" id="ARBA00022842"/>
    </source>
</evidence>
<dbReference type="Gene3D" id="3.90.79.10">
    <property type="entry name" value="Nucleoside Triphosphate Pyrophosphohydrolase"/>
    <property type="match status" value="1"/>
</dbReference>
<comment type="cofactor">
    <cofactor evidence="2">
        <name>Mg(2+)</name>
        <dbReference type="ChEBI" id="CHEBI:18420"/>
    </cofactor>
</comment>
<protein>
    <recommendedName>
        <fullName evidence="8">Nudix hydrolase domain-containing protein</fullName>
    </recommendedName>
</protein>
<dbReference type="PATRIC" id="fig|1409788.3.peg.366"/>
<dbReference type="PROSITE" id="PS51462">
    <property type="entry name" value="NUDIX"/>
    <property type="match status" value="1"/>
</dbReference>
<dbReference type="EMBL" id="LGIA01000017">
    <property type="protein sequence ID" value="KOH46831.1"/>
    <property type="molecule type" value="Genomic_DNA"/>
</dbReference>
<dbReference type="PRINTS" id="PR00502">
    <property type="entry name" value="NUDIXFAMILY"/>
</dbReference>
<dbReference type="InterPro" id="IPR000086">
    <property type="entry name" value="NUDIX_hydrolase_dom"/>
</dbReference>
<comment type="similarity">
    <text evidence="7">Belongs to the Nudix hydrolase family.</text>
</comment>
<keyword evidence="10" id="KW-1185">Reference proteome</keyword>
<dbReference type="InterPro" id="IPR020084">
    <property type="entry name" value="NUDIX_hydrolase_CS"/>
</dbReference>
<comment type="cofactor">
    <cofactor evidence="1">
        <name>Mn(2+)</name>
        <dbReference type="ChEBI" id="CHEBI:29035"/>
    </cofactor>
</comment>
<proteinExistence type="inferred from homology"/>
<reference evidence="10" key="1">
    <citation type="submission" date="2015-07" db="EMBL/GenBank/DDBJ databases">
        <title>Genome sequencing of Sunxiuqinia dokdonensis strain SK.</title>
        <authorList>
            <person name="Ahn S."/>
            <person name="Kim B.-C."/>
        </authorList>
    </citation>
    <scope>NUCLEOTIDE SEQUENCE [LARGE SCALE GENOMIC DNA]</scope>
    <source>
        <strain evidence="10">SK</strain>
    </source>
</reference>
<keyword evidence="3" id="KW-0479">Metal-binding</keyword>
<dbReference type="RefSeq" id="WP_053179172.1">
    <property type="nucleotide sequence ID" value="NZ_LGIA01000017.1"/>
</dbReference>
<feature type="domain" description="Nudix hydrolase" evidence="8">
    <location>
        <begin position="43"/>
        <end position="176"/>
    </location>
</feature>
<dbReference type="GO" id="GO:0010945">
    <property type="term" value="F:coenzyme A diphosphatase activity"/>
    <property type="evidence" value="ECO:0007669"/>
    <property type="project" value="InterPro"/>
</dbReference>